<accession>A0A9P1E9P9</accession>
<evidence type="ECO:0000313" key="3">
    <source>
        <dbReference type="Proteomes" id="UP001152484"/>
    </source>
</evidence>
<reference evidence="2" key="1">
    <citation type="submission" date="2022-07" db="EMBL/GenBank/DDBJ databases">
        <authorList>
            <person name="Macas J."/>
            <person name="Novak P."/>
            <person name="Neumann P."/>
        </authorList>
    </citation>
    <scope>NUCLEOTIDE SEQUENCE</scope>
</reference>
<comment type="caution">
    <text evidence="2">The sequence shown here is derived from an EMBL/GenBank/DDBJ whole genome shotgun (WGS) entry which is preliminary data.</text>
</comment>
<dbReference type="Proteomes" id="UP001152484">
    <property type="component" value="Unassembled WGS sequence"/>
</dbReference>
<evidence type="ECO:0000313" key="2">
    <source>
        <dbReference type="EMBL" id="CAH9089166.1"/>
    </source>
</evidence>
<keyword evidence="3" id="KW-1185">Reference proteome</keyword>
<evidence type="ECO:0000256" key="1">
    <source>
        <dbReference type="SAM" id="MobiDB-lite"/>
    </source>
</evidence>
<dbReference type="OrthoDB" id="1876367at2759"/>
<dbReference type="PANTHER" id="PTHR35497">
    <property type="entry name" value="ACYL-UDP-N-ACETYLGLUCOSAMINE O-ACYLTRANSFERASE"/>
    <property type="match status" value="1"/>
</dbReference>
<sequence length="513" mass="57779">MMAGGKELDLPKKSGACSLKEKSAQKTLDNVRQKGHTYVELRKDGKRFVFFCTLCLSPCYSDLILFDHLNGSLHAERLAAAKATLFKPNQWPFNDGVFFFTDPEQDKPPPVSNSEKTNVVGIDWNDDGVDALAIVNYDENSVPDMGEDVENCTTSRTGDQHQIFIPGVLCRDEISELVVKHIGIGRIAARVGGKDRASNEVSRIWCEWLGNKDSCNEDDIRVPVHDFAIIIFPYNYSLGRHGLLQEHRSLPPPACLFEPGETGIVKTKKRKSFSDPEDVIDSLSNQYDSSGEESQSSDSSLVFCGRNDQSLDSRIFSSKTLRKQLRRQLEVASVRMCNICQQKMLPGKDVATLLNMKTGRLLCSSRNKTGAFHVYHTSCLIHWMLLCELEMLVKQSDEPKTKQRSRRKAATTHSGETKNGDTQKYISSIFCPECQGTGVRIAEEDLEKPTVPLSQMYKFKIKLSDACKAWMKSPEELKNCSTGFTFPPVSDDLCQVEIYFFLSIYFMIKEKLL</sequence>
<gene>
    <name evidence="2" type="ORF">CEURO_LOCUS10756</name>
</gene>
<name>A0A9P1E9P9_CUSEU</name>
<proteinExistence type="predicted"/>
<evidence type="ECO:0008006" key="4">
    <source>
        <dbReference type="Google" id="ProtNLM"/>
    </source>
</evidence>
<dbReference type="AlphaFoldDB" id="A0A9P1E9P9"/>
<dbReference type="EMBL" id="CAMAPE010000020">
    <property type="protein sequence ID" value="CAH9089166.1"/>
    <property type="molecule type" value="Genomic_DNA"/>
</dbReference>
<protein>
    <recommendedName>
        <fullName evidence="4">C2H2-type domain-containing protein</fullName>
    </recommendedName>
</protein>
<feature type="region of interest" description="Disordered" evidence="1">
    <location>
        <begin position="397"/>
        <end position="421"/>
    </location>
</feature>
<dbReference type="PANTHER" id="PTHR35497:SF1">
    <property type="entry name" value="ACYL-UDP-N-ACETYLGLUCOSAMINE O-ACYLTRANSFERASE"/>
    <property type="match status" value="1"/>
</dbReference>
<organism evidence="2 3">
    <name type="scientific">Cuscuta europaea</name>
    <name type="common">European dodder</name>
    <dbReference type="NCBI Taxonomy" id="41803"/>
    <lineage>
        <taxon>Eukaryota</taxon>
        <taxon>Viridiplantae</taxon>
        <taxon>Streptophyta</taxon>
        <taxon>Embryophyta</taxon>
        <taxon>Tracheophyta</taxon>
        <taxon>Spermatophyta</taxon>
        <taxon>Magnoliopsida</taxon>
        <taxon>eudicotyledons</taxon>
        <taxon>Gunneridae</taxon>
        <taxon>Pentapetalae</taxon>
        <taxon>asterids</taxon>
        <taxon>lamiids</taxon>
        <taxon>Solanales</taxon>
        <taxon>Convolvulaceae</taxon>
        <taxon>Cuscuteae</taxon>
        <taxon>Cuscuta</taxon>
        <taxon>Cuscuta subgen. Cuscuta</taxon>
    </lineage>
</organism>